<dbReference type="RefSeq" id="WP_092593071.1">
    <property type="nucleotide sequence ID" value="NZ_FMWL01000025.1"/>
</dbReference>
<dbReference type="CDD" id="cd04301">
    <property type="entry name" value="NAT_SF"/>
    <property type="match status" value="2"/>
</dbReference>
<dbReference type="STRING" id="1120920.SAMN03080599_03096"/>
<reference evidence="4 5" key="1">
    <citation type="submission" date="2016-10" db="EMBL/GenBank/DDBJ databases">
        <authorList>
            <person name="de Groot N.N."/>
        </authorList>
    </citation>
    <scope>NUCLEOTIDE SEQUENCE [LARGE SCALE GENOMIC DNA]</scope>
    <source>
        <strain evidence="4 5">DSM 2784</strain>
    </source>
</reference>
<dbReference type="Gene3D" id="3.40.630.30">
    <property type="match status" value="1"/>
</dbReference>
<dbReference type="EMBL" id="FMWL01000025">
    <property type="protein sequence ID" value="SCZ81851.1"/>
    <property type="molecule type" value="Genomic_DNA"/>
</dbReference>
<organism evidence="4 5">
    <name type="scientific">Acidaminobacter hydrogenoformans DSM 2784</name>
    <dbReference type="NCBI Taxonomy" id="1120920"/>
    <lineage>
        <taxon>Bacteria</taxon>
        <taxon>Bacillati</taxon>
        <taxon>Bacillota</taxon>
        <taxon>Clostridia</taxon>
        <taxon>Peptostreptococcales</taxon>
        <taxon>Acidaminobacteraceae</taxon>
        <taxon>Acidaminobacter</taxon>
    </lineage>
</organism>
<gene>
    <name evidence="4" type="ORF">SAMN03080599_03096</name>
</gene>
<evidence type="ECO:0000313" key="4">
    <source>
        <dbReference type="EMBL" id="SCZ81851.1"/>
    </source>
</evidence>
<feature type="domain" description="N-acetyltransferase" evidence="3">
    <location>
        <begin position="166"/>
        <end position="325"/>
    </location>
</feature>
<accession>A0A1G5S807</accession>
<dbReference type="SUPFAM" id="SSF55729">
    <property type="entry name" value="Acyl-CoA N-acyltransferases (Nat)"/>
    <property type="match status" value="1"/>
</dbReference>
<dbReference type="PROSITE" id="PS51186">
    <property type="entry name" value="GNAT"/>
    <property type="match status" value="2"/>
</dbReference>
<keyword evidence="2" id="KW-0012">Acyltransferase</keyword>
<evidence type="ECO:0000256" key="2">
    <source>
        <dbReference type="ARBA" id="ARBA00023315"/>
    </source>
</evidence>
<sequence length="325" mass="36148">MDQRSSLNYLAKPSLNAAEVKAVKVLEARCVAHDHTVLKLELDYKFSAAEAGSVDPAHQNEFLCYDGECLVGYIGISSFGGSEPEVAGMVDPDYRRNGIFTKLLGQVKAELTRRRIPSMLLLNDPLSNAGKPFIQTLDVDLEHTEYEMFLKLPWKIERPEAIKKGIQLRKATNQDADEVARQNDIYFNNEATGSEETTLQVGTGTDRKPATEAVQERRLLPEEEEKRGMTIYLATLADGGTIGKIHLEYRQGKGGIYGLGVLPAHRSKGYGRALLLTGTEILLEKGATAVYLQVNAVNENALKLYRSCGFEVTSAMDYYRLWLRV</sequence>
<keyword evidence="5" id="KW-1185">Reference proteome</keyword>
<dbReference type="PANTHER" id="PTHR43420:SF12">
    <property type="entry name" value="N-ACETYLTRANSFERASE DOMAIN-CONTAINING PROTEIN"/>
    <property type="match status" value="1"/>
</dbReference>
<protein>
    <submittedName>
        <fullName evidence="4">Acetyltransferase (GNAT) family protein</fullName>
    </submittedName>
</protein>
<dbReference type="Proteomes" id="UP000199208">
    <property type="component" value="Unassembled WGS sequence"/>
</dbReference>
<proteinExistence type="predicted"/>
<evidence type="ECO:0000256" key="1">
    <source>
        <dbReference type="ARBA" id="ARBA00022679"/>
    </source>
</evidence>
<dbReference type="Pfam" id="PF00583">
    <property type="entry name" value="Acetyltransf_1"/>
    <property type="match status" value="2"/>
</dbReference>
<dbReference type="AlphaFoldDB" id="A0A1G5S807"/>
<dbReference type="InterPro" id="IPR000182">
    <property type="entry name" value="GNAT_dom"/>
</dbReference>
<feature type="domain" description="N-acetyltransferase" evidence="3">
    <location>
        <begin position="10"/>
        <end position="153"/>
    </location>
</feature>
<dbReference type="InterPro" id="IPR050680">
    <property type="entry name" value="YpeA/RimI_acetyltransf"/>
</dbReference>
<dbReference type="GO" id="GO:0016747">
    <property type="term" value="F:acyltransferase activity, transferring groups other than amino-acyl groups"/>
    <property type="evidence" value="ECO:0007669"/>
    <property type="project" value="InterPro"/>
</dbReference>
<dbReference type="InterPro" id="IPR016181">
    <property type="entry name" value="Acyl_CoA_acyltransferase"/>
</dbReference>
<dbReference type="OrthoDB" id="7163760at2"/>
<evidence type="ECO:0000313" key="5">
    <source>
        <dbReference type="Proteomes" id="UP000199208"/>
    </source>
</evidence>
<name>A0A1G5S807_9FIRM</name>
<keyword evidence="1 4" id="KW-0808">Transferase</keyword>
<evidence type="ECO:0000259" key="3">
    <source>
        <dbReference type="PROSITE" id="PS51186"/>
    </source>
</evidence>
<dbReference type="PANTHER" id="PTHR43420">
    <property type="entry name" value="ACETYLTRANSFERASE"/>
    <property type="match status" value="1"/>
</dbReference>